<dbReference type="EMBL" id="NGMM01000001">
    <property type="protein sequence ID" value="OTP18744.1"/>
    <property type="molecule type" value="Genomic_DNA"/>
</dbReference>
<evidence type="ECO:0000313" key="3">
    <source>
        <dbReference type="Proteomes" id="UP000195141"/>
    </source>
</evidence>
<reference evidence="2" key="3">
    <citation type="submission" date="2024-03" db="EMBL/GenBank/DDBJ databases">
        <title>The Genome Sequence of Enterococcus sp. DIV0242b.</title>
        <authorList>
            <consortium name="The Broad Institute Genomics Platform"/>
            <consortium name="The Broad Institute Microbial Omics Core"/>
            <consortium name="The Broad Institute Genomic Center for Infectious Diseases"/>
            <person name="Earl A."/>
            <person name="Manson A."/>
            <person name="Gilmore M."/>
            <person name="Schwartman J."/>
            <person name="Shea T."/>
            <person name="Abouelleil A."/>
            <person name="Cao P."/>
            <person name="Chapman S."/>
            <person name="Cusick C."/>
            <person name="Young S."/>
            <person name="Neafsey D."/>
            <person name="Nusbaum C."/>
            <person name="Birren B."/>
        </authorList>
    </citation>
    <scope>NUCLEOTIDE SEQUENCE</scope>
    <source>
        <strain evidence="2">9E7_DIV0242</strain>
    </source>
</reference>
<evidence type="ECO:0000313" key="1">
    <source>
        <dbReference type="EMBL" id="OTP18744.1"/>
    </source>
</evidence>
<proteinExistence type="predicted"/>
<organism evidence="1">
    <name type="scientific">Candidatus Enterococcus clewellii</name>
    <dbReference type="NCBI Taxonomy" id="1834193"/>
    <lineage>
        <taxon>Bacteria</taxon>
        <taxon>Bacillati</taxon>
        <taxon>Bacillota</taxon>
        <taxon>Bacilli</taxon>
        <taxon>Lactobacillales</taxon>
        <taxon>Enterococcaceae</taxon>
        <taxon>Enterococcus</taxon>
    </lineage>
</organism>
<sequence>MILTATQTLEQFQQMNSTEAQGFLLKAYSQGALAKLDIEDIGTAEDRKAEIESVTELFFSQYSKFPTHGVLDCMANYILADYIKKKYKKKDEPLQFLTPTQEKARQKRELTGLDEDTMSYFAIKEKLNIPKERVTQEKSE</sequence>
<reference evidence="2" key="2">
    <citation type="submission" date="2017-05" db="EMBL/GenBank/DDBJ databases">
        <authorList>
            <consortium name="The Broad Institute Genomics Platform"/>
            <consortium name="The Broad Institute Genomic Center for Infectious Diseases"/>
            <person name="Earl A."/>
            <person name="Manson A."/>
            <person name="Schwartman J."/>
            <person name="Gilmore M."/>
            <person name="Abouelleil A."/>
            <person name="Cao P."/>
            <person name="Chapman S."/>
            <person name="Cusick C."/>
            <person name="Shea T."/>
            <person name="Young S."/>
            <person name="Neafsey D."/>
            <person name="Nusbaum C."/>
            <person name="Birren B."/>
        </authorList>
    </citation>
    <scope>NUCLEOTIDE SEQUENCE</scope>
    <source>
        <strain evidence="2">9E7_DIV0242</strain>
    </source>
</reference>
<accession>A0A242KC44</accession>
<dbReference type="EMBL" id="CP147247">
    <property type="protein sequence ID" value="WYJ88803.1"/>
    <property type="molecule type" value="Genomic_DNA"/>
</dbReference>
<dbReference type="Proteomes" id="UP000195141">
    <property type="component" value="Chromosome"/>
</dbReference>
<dbReference type="AlphaFoldDB" id="A0A242KC44"/>
<reference evidence="1" key="1">
    <citation type="submission" date="2017-05" db="EMBL/GenBank/DDBJ databases">
        <title>The Genome Sequence of Enterococcus sp. 9E7_DIV0242.</title>
        <authorList>
            <consortium name="The Broad Institute Genomics Platform"/>
            <consortium name="The Broad Institute Genomic Center for Infectious Diseases"/>
            <person name="Earl A."/>
            <person name="Manson A."/>
            <person name="Schwartman J."/>
            <person name="Gilmore M."/>
            <person name="Abouelleil A."/>
            <person name="Cao P."/>
            <person name="Chapman S."/>
            <person name="Cusick C."/>
            <person name="Shea T."/>
            <person name="Young S."/>
            <person name="Neafsey D."/>
            <person name="Nusbaum C."/>
            <person name="Birren B."/>
        </authorList>
    </citation>
    <scope>NUCLEOTIDE SEQUENCE [LARGE SCALE GENOMIC DNA]</scope>
    <source>
        <strain evidence="1">9E7_DIV0242</strain>
    </source>
</reference>
<dbReference type="RefSeq" id="WP_086347697.1">
    <property type="nucleotide sequence ID" value="NZ_CP147247.1"/>
</dbReference>
<protein>
    <submittedName>
        <fullName evidence="1">Uncharacterized protein</fullName>
    </submittedName>
</protein>
<keyword evidence="3" id="KW-1185">Reference proteome</keyword>
<evidence type="ECO:0000313" key="2">
    <source>
        <dbReference type="EMBL" id="WYJ88803.1"/>
    </source>
</evidence>
<name>A0A242KC44_9ENTE</name>
<gene>
    <name evidence="2" type="ORF">A5888_000522</name>
    <name evidence="1" type="ORF">A5888_000558</name>
</gene>